<keyword evidence="1" id="KW-0328">Glycosyltransferase</keyword>
<feature type="region of interest" description="Disordered" evidence="3">
    <location>
        <begin position="185"/>
        <end position="216"/>
    </location>
</feature>
<dbReference type="Pfam" id="PF00534">
    <property type="entry name" value="Glycos_transf_1"/>
    <property type="match status" value="1"/>
</dbReference>
<dbReference type="PANTHER" id="PTHR45947">
    <property type="entry name" value="SULFOQUINOVOSYL TRANSFERASE SQD2"/>
    <property type="match status" value="1"/>
</dbReference>
<protein>
    <submittedName>
        <fullName evidence="6">Glycosyltransferase involved in cell wall bisynthesis</fullName>
    </submittedName>
</protein>
<dbReference type="InterPro" id="IPR028098">
    <property type="entry name" value="Glyco_trans_4-like_N"/>
</dbReference>
<dbReference type="Pfam" id="PF13439">
    <property type="entry name" value="Glyco_transf_4"/>
    <property type="match status" value="1"/>
</dbReference>
<evidence type="ECO:0000259" key="4">
    <source>
        <dbReference type="Pfam" id="PF00534"/>
    </source>
</evidence>
<dbReference type="InterPro" id="IPR050194">
    <property type="entry name" value="Glycosyltransferase_grp1"/>
</dbReference>
<dbReference type="GO" id="GO:0016758">
    <property type="term" value="F:hexosyltransferase activity"/>
    <property type="evidence" value="ECO:0007669"/>
    <property type="project" value="TreeGrafter"/>
</dbReference>
<reference evidence="7" key="1">
    <citation type="submission" date="2016-10" db="EMBL/GenBank/DDBJ databases">
        <authorList>
            <person name="Varghese N."/>
            <person name="Submissions S."/>
        </authorList>
    </citation>
    <scope>NUCLEOTIDE SEQUENCE [LARGE SCALE GENOMIC DNA]</scope>
    <source>
        <strain evidence="7">ATCC 35263</strain>
    </source>
</reference>
<dbReference type="RefSeq" id="WP_093116494.1">
    <property type="nucleotide sequence ID" value="NZ_FNWJ01000001.1"/>
</dbReference>
<evidence type="ECO:0000256" key="1">
    <source>
        <dbReference type="ARBA" id="ARBA00022676"/>
    </source>
</evidence>
<dbReference type="CDD" id="cd03801">
    <property type="entry name" value="GT4_PimA-like"/>
    <property type="match status" value="1"/>
</dbReference>
<proteinExistence type="predicted"/>
<evidence type="ECO:0000313" key="6">
    <source>
        <dbReference type="EMBL" id="SEH11700.1"/>
    </source>
</evidence>
<feature type="compositionally biased region" description="Basic and acidic residues" evidence="3">
    <location>
        <begin position="195"/>
        <end position="206"/>
    </location>
</feature>
<evidence type="ECO:0000313" key="7">
    <source>
        <dbReference type="Proteomes" id="UP000222056"/>
    </source>
</evidence>
<dbReference type="Gene3D" id="3.40.50.2000">
    <property type="entry name" value="Glycogen Phosphorylase B"/>
    <property type="match status" value="2"/>
</dbReference>
<evidence type="ECO:0000256" key="2">
    <source>
        <dbReference type="ARBA" id="ARBA00022679"/>
    </source>
</evidence>
<feature type="domain" description="Glycosyltransferase subfamily 4-like N-terminal" evidence="5">
    <location>
        <begin position="78"/>
        <end position="181"/>
    </location>
</feature>
<dbReference type="OrthoDB" id="9809227at2"/>
<keyword evidence="7" id="KW-1185">Reference proteome</keyword>
<evidence type="ECO:0000256" key="3">
    <source>
        <dbReference type="SAM" id="MobiDB-lite"/>
    </source>
</evidence>
<dbReference type="Proteomes" id="UP000222056">
    <property type="component" value="Unassembled WGS sequence"/>
</dbReference>
<organism evidence="6 7">
    <name type="scientific">Thermoleophilum album</name>
    <dbReference type="NCBI Taxonomy" id="29539"/>
    <lineage>
        <taxon>Bacteria</taxon>
        <taxon>Bacillati</taxon>
        <taxon>Actinomycetota</taxon>
        <taxon>Thermoleophilia</taxon>
        <taxon>Thermoleophilales</taxon>
        <taxon>Thermoleophilaceae</taxon>
        <taxon>Thermoleophilum</taxon>
    </lineage>
</organism>
<dbReference type="EMBL" id="FNWJ01000001">
    <property type="protein sequence ID" value="SEH11700.1"/>
    <property type="molecule type" value="Genomic_DNA"/>
</dbReference>
<accession>A0A1H6FNC9</accession>
<evidence type="ECO:0000259" key="5">
    <source>
        <dbReference type="Pfam" id="PF13439"/>
    </source>
</evidence>
<dbReference type="SUPFAM" id="SSF53756">
    <property type="entry name" value="UDP-Glycosyltransferase/glycogen phosphorylase"/>
    <property type="match status" value="1"/>
</dbReference>
<dbReference type="PANTHER" id="PTHR45947:SF3">
    <property type="entry name" value="SULFOQUINOVOSYL TRANSFERASE SQD2"/>
    <property type="match status" value="1"/>
</dbReference>
<sequence length="429" mass="48238">MSEQIRPRVLLIRGHQTNSWHLRPWRYLTDRYDIVVAQTRRNWFDTSSLGLATIEAPALRDLLPPGRIGHELARIPGDRYLRPRRLFRGFDIVHSQDLGFWYSMQAAKYRRELGHKLVLTVWETIPFIDAYRNIRTRPYRRRVLAETDLFLPTTERARAALLLEGAEPERIELCPPGIDDEFLRAGAGPSAGEEPGGHDDKHRTAGRETTSAGESGGQHLILSAGRLVWEKGHQDVLRAVAAIKRGLVEHQLAQPPRVLVVGRGPEERRLKRYARELGIGELVEVRREVPYAEMPALYRRASCLVLASLPIWSWEEQFGMVMAEAACVGLAIAAARSGAIPEVAPRGALLFDPGDWLTLAQLLVQGPLSREPGARVSYPREQVDRYSGRAFAERLDRAYQRALGGFLGSSASRANRAEPELERTRCGSC</sequence>
<gene>
    <name evidence="6" type="ORF">SAMN02745716_0852</name>
</gene>
<dbReference type="GO" id="GO:1901137">
    <property type="term" value="P:carbohydrate derivative biosynthetic process"/>
    <property type="evidence" value="ECO:0007669"/>
    <property type="project" value="UniProtKB-ARBA"/>
</dbReference>
<dbReference type="AlphaFoldDB" id="A0A1H6FNC9"/>
<feature type="domain" description="Glycosyl transferase family 1" evidence="4">
    <location>
        <begin position="213"/>
        <end position="362"/>
    </location>
</feature>
<name>A0A1H6FNC9_THEAL</name>
<keyword evidence="2 6" id="KW-0808">Transferase</keyword>
<dbReference type="STRING" id="29539.SAMN02745716_0852"/>
<dbReference type="InterPro" id="IPR001296">
    <property type="entry name" value="Glyco_trans_1"/>
</dbReference>